<evidence type="ECO:0000313" key="3">
    <source>
        <dbReference type="EMBL" id="KAF2147391.1"/>
    </source>
</evidence>
<dbReference type="PANTHER" id="PTHR38790:SF4">
    <property type="entry name" value="2EXR DOMAIN-CONTAINING PROTEIN"/>
    <property type="match status" value="1"/>
</dbReference>
<dbReference type="GeneID" id="54300298"/>
<reference evidence="3" key="1">
    <citation type="journal article" date="2020" name="Stud. Mycol.">
        <title>101 Dothideomycetes genomes: a test case for predicting lifestyles and emergence of pathogens.</title>
        <authorList>
            <person name="Haridas S."/>
            <person name="Albert R."/>
            <person name="Binder M."/>
            <person name="Bloem J."/>
            <person name="Labutti K."/>
            <person name="Salamov A."/>
            <person name="Andreopoulos B."/>
            <person name="Baker S."/>
            <person name="Barry K."/>
            <person name="Bills G."/>
            <person name="Bluhm B."/>
            <person name="Cannon C."/>
            <person name="Castanera R."/>
            <person name="Culley D."/>
            <person name="Daum C."/>
            <person name="Ezra D."/>
            <person name="Gonzalez J."/>
            <person name="Henrissat B."/>
            <person name="Kuo A."/>
            <person name="Liang C."/>
            <person name="Lipzen A."/>
            <person name="Lutzoni F."/>
            <person name="Magnuson J."/>
            <person name="Mondo S."/>
            <person name="Nolan M."/>
            <person name="Ohm R."/>
            <person name="Pangilinan J."/>
            <person name="Park H.-J."/>
            <person name="Ramirez L."/>
            <person name="Alfaro M."/>
            <person name="Sun H."/>
            <person name="Tritt A."/>
            <person name="Yoshinaga Y."/>
            <person name="Zwiers L.-H."/>
            <person name="Turgeon B."/>
            <person name="Goodwin S."/>
            <person name="Spatafora J."/>
            <person name="Crous P."/>
            <person name="Grigoriev I."/>
        </authorList>
    </citation>
    <scope>NUCLEOTIDE SEQUENCE</scope>
    <source>
        <strain evidence="3">CBS 121167</strain>
    </source>
</reference>
<evidence type="ECO:0000256" key="1">
    <source>
        <dbReference type="SAM" id="MobiDB-lite"/>
    </source>
</evidence>
<keyword evidence="4" id="KW-1185">Reference proteome</keyword>
<feature type="compositionally biased region" description="Low complexity" evidence="1">
    <location>
        <begin position="51"/>
        <end position="61"/>
    </location>
</feature>
<dbReference type="AlphaFoldDB" id="A0A6A6BXD3"/>
<evidence type="ECO:0000313" key="4">
    <source>
        <dbReference type="Proteomes" id="UP000799438"/>
    </source>
</evidence>
<accession>A0A6A6BXD3</accession>
<evidence type="ECO:0000259" key="2">
    <source>
        <dbReference type="Pfam" id="PF24864"/>
    </source>
</evidence>
<dbReference type="Pfam" id="PF24864">
    <property type="entry name" value="DUF7730"/>
    <property type="match status" value="1"/>
</dbReference>
<gene>
    <name evidence="3" type="ORF">K452DRAFT_304237</name>
</gene>
<organism evidence="3 4">
    <name type="scientific">Aplosporella prunicola CBS 121167</name>
    <dbReference type="NCBI Taxonomy" id="1176127"/>
    <lineage>
        <taxon>Eukaryota</taxon>
        <taxon>Fungi</taxon>
        <taxon>Dikarya</taxon>
        <taxon>Ascomycota</taxon>
        <taxon>Pezizomycotina</taxon>
        <taxon>Dothideomycetes</taxon>
        <taxon>Dothideomycetes incertae sedis</taxon>
        <taxon>Botryosphaeriales</taxon>
        <taxon>Aplosporellaceae</taxon>
        <taxon>Aplosporella</taxon>
    </lineage>
</organism>
<proteinExistence type="predicted"/>
<dbReference type="InterPro" id="IPR056632">
    <property type="entry name" value="DUF7730"/>
</dbReference>
<dbReference type="OrthoDB" id="5413827at2759"/>
<sequence length="276" mass="30433">MCESRPHLLGLPAEVRNMIWEFVFPALPLPAGSRTSSLEEKGEGEEREESATATSPSAESSVALQQSASTDNRTAYAQAENKRNLAVLLTCHQIHHEASLLAFARTTFEIQLQRHGLLAHRLSVLRPPQVRAMRSLAFTAPLRHRLTKSGGGVVAWEGDTRPLLFPVYVQCRKLLWEALRLLPGVRSVGFVVGEGGAVEAVGGARFFFDTVVGVGLVERGKRGELHSWGGRWQVLAGEADRSVWLVESADEEGCERMMGLESRGVKRQVRVELARF</sequence>
<dbReference type="RefSeq" id="XP_033403099.1">
    <property type="nucleotide sequence ID" value="XM_033542801.1"/>
</dbReference>
<feature type="compositionally biased region" description="Polar residues" evidence="1">
    <location>
        <begin position="62"/>
        <end position="75"/>
    </location>
</feature>
<dbReference type="EMBL" id="ML995474">
    <property type="protein sequence ID" value="KAF2147391.1"/>
    <property type="molecule type" value="Genomic_DNA"/>
</dbReference>
<dbReference type="PANTHER" id="PTHR38790">
    <property type="entry name" value="2EXR DOMAIN-CONTAINING PROTEIN-RELATED"/>
    <property type="match status" value="1"/>
</dbReference>
<feature type="domain" description="DUF7730" evidence="2">
    <location>
        <begin position="9"/>
        <end position="146"/>
    </location>
</feature>
<feature type="region of interest" description="Disordered" evidence="1">
    <location>
        <begin position="33"/>
        <end position="76"/>
    </location>
</feature>
<name>A0A6A6BXD3_9PEZI</name>
<dbReference type="Proteomes" id="UP000799438">
    <property type="component" value="Unassembled WGS sequence"/>
</dbReference>
<protein>
    <recommendedName>
        <fullName evidence="2">DUF7730 domain-containing protein</fullName>
    </recommendedName>
</protein>